<proteinExistence type="predicted"/>
<organism evidence="1 2">
    <name type="scientific">Halopseudomonas aestusnigri</name>
    <dbReference type="NCBI Taxonomy" id="857252"/>
    <lineage>
        <taxon>Bacteria</taxon>
        <taxon>Pseudomonadati</taxon>
        <taxon>Pseudomonadota</taxon>
        <taxon>Gammaproteobacteria</taxon>
        <taxon>Pseudomonadales</taxon>
        <taxon>Pseudomonadaceae</taxon>
        <taxon>Halopseudomonas</taxon>
    </lineage>
</organism>
<reference evidence="1 2" key="1">
    <citation type="submission" date="2016-10" db="EMBL/GenBank/DDBJ databases">
        <authorList>
            <person name="Varghese N."/>
            <person name="Submissions S."/>
        </authorList>
    </citation>
    <scope>NUCLEOTIDE SEQUENCE [LARGE SCALE GENOMIC DNA]</scope>
    <source>
        <strain evidence="1 2">CECT 8317</strain>
    </source>
</reference>
<evidence type="ECO:0000313" key="1">
    <source>
        <dbReference type="EMBL" id="SEG70408.1"/>
    </source>
</evidence>
<comment type="caution">
    <text evidence="1">The sequence shown here is derived from an EMBL/GenBank/DDBJ whole genome shotgun (WGS) entry which is preliminary data.</text>
</comment>
<name>A0AAQ1GAQ1_9GAMM</name>
<evidence type="ECO:0000313" key="2">
    <source>
        <dbReference type="Proteomes" id="UP000243518"/>
    </source>
</evidence>
<protein>
    <submittedName>
        <fullName evidence="1">Uncharacterized protein</fullName>
    </submittedName>
</protein>
<gene>
    <name evidence="1" type="ORF">SAMN05216586_11667</name>
</gene>
<dbReference type="Proteomes" id="UP000243518">
    <property type="component" value="Unassembled WGS sequence"/>
</dbReference>
<dbReference type="EMBL" id="FNVE01000016">
    <property type="protein sequence ID" value="SEG70408.1"/>
    <property type="molecule type" value="Genomic_DNA"/>
</dbReference>
<dbReference type="RefSeq" id="WP_266101683.1">
    <property type="nucleotide sequence ID" value="NZ_JAJGNM010000001.1"/>
</dbReference>
<dbReference type="AlphaFoldDB" id="A0AAQ1GAQ1"/>
<accession>A0AAQ1GAQ1</accession>
<keyword evidence="2" id="KW-1185">Reference proteome</keyword>
<sequence>MLYYERALAVDRLDRAGRMQDMNLAVGGGKKAADHLQKLLR</sequence>